<evidence type="ECO:0000256" key="1">
    <source>
        <dbReference type="SAM" id="MobiDB-lite"/>
    </source>
</evidence>
<dbReference type="Proteomes" id="UP000664534">
    <property type="component" value="Unassembled WGS sequence"/>
</dbReference>
<accession>A0A8H3I3N1</accession>
<comment type="caution">
    <text evidence="2">The sequence shown here is derived from an EMBL/GenBank/DDBJ whole genome shotgun (WGS) entry which is preliminary data.</text>
</comment>
<dbReference type="EMBL" id="CAJPDT010000002">
    <property type="protein sequence ID" value="CAF9906055.1"/>
    <property type="molecule type" value="Genomic_DNA"/>
</dbReference>
<evidence type="ECO:0000313" key="3">
    <source>
        <dbReference type="Proteomes" id="UP000664534"/>
    </source>
</evidence>
<reference evidence="2" key="1">
    <citation type="submission" date="2021-03" db="EMBL/GenBank/DDBJ databases">
        <authorList>
            <person name="Tagirdzhanova G."/>
        </authorList>
    </citation>
    <scope>NUCLEOTIDE SEQUENCE</scope>
</reference>
<dbReference type="OrthoDB" id="10503152at2759"/>
<feature type="compositionally biased region" description="Acidic residues" evidence="1">
    <location>
        <begin position="263"/>
        <end position="279"/>
    </location>
</feature>
<feature type="region of interest" description="Disordered" evidence="1">
    <location>
        <begin position="260"/>
        <end position="279"/>
    </location>
</feature>
<proteinExistence type="predicted"/>
<dbReference type="AlphaFoldDB" id="A0A8H3I3N1"/>
<protein>
    <submittedName>
        <fullName evidence="2">Uncharacterized protein</fullName>
    </submittedName>
</protein>
<evidence type="ECO:0000313" key="2">
    <source>
        <dbReference type="EMBL" id="CAF9906055.1"/>
    </source>
</evidence>
<keyword evidence="3" id="KW-1185">Reference proteome</keyword>
<sequence>MVSDPVATLPDTKLTIASNPVTTPPDTKSTMTPDPATVPLPTTPSIISDVITTPPDQASFASLPREIRDKIYCLAIPHSCDINLIFGGEPINSHGYQILSPQASRSTYVNEAYAMLFKRNSFRVNVGDLQVMLGKDGINYVSKFLGNYMMVIPKGSFEVQPWLRRISIDITMKNKMDELAAGVGLLLECPALRRVEVVLHGGHSMLKRAIEAISGAFKALAEKLGRRLIFCLAIEDMDQDGYPVAGERLIGHLAELQMVARDEDSDPEDENSETEVDEE</sequence>
<organism evidence="2 3">
    <name type="scientific">Imshaugia aleurites</name>
    <dbReference type="NCBI Taxonomy" id="172621"/>
    <lineage>
        <taxon>Eukaryota</taxon>
        <taxon>Fungi</taxon>
        <taxon>Dikarya</taxon>
        <taxon>Ascomycota</taxon>
        <taxon>Pezizomycotina</taxon>
        <taxon>Lecanoromycetes</taxon>
        <taxon>OSLEUM clade</taxon>
        <taxon>Lecanoromycetidae</taxon>
        <taxon>Lecanorales</taxon>
        <taxon>Lecanorineae</taxon>
        <taxon>Parmeliaceae</taxon>
        <taxon>Imshaugia</taxon>
    </lineage>
</organism>
<name>A0A8H3I3N1_9LECA</name>
<gene>
    <name evidence="2" type="ORF">IMSHALPRED_004062</name>
</gene>